<keyword evidence="6" id="KW-0963">Cytoplasm</keyword>
<feature type="binding site" evidence="12">
    <location>
        <position position="144"/>
    </location>
    <ligand>
        <name>a divalent metal cation</name>
        <dbReference type="ChEBI" id="CHEBI:60240"/>
    </ligand>
</feature>
<evidence type="ECO:0000256" key="1">
    <source>
        <dbReference type="ARBA" id="ARBA00000077"/>
    </source>
</evidence>
<dbReference type="GO" id="GO:0006298">
    <property type="term" value="P:mismatch repair"/>
    <property type="evidence" value="ECO:0007669"/>
    <property type="project" value="TreeGrafter"/>
</dbReference>
<keyword evidence="7 12" id="KW-0540">Nuclease</keyword>
<evidence type="ECO:0000256" key="12">
    <source>
        <dbReference type="PROSITE-ProRule" id="PRU01319"/>
    </source>
</evidence>
<dbReference type="Pfam" id="PF01351">
    <property type="entry name" value="RNase_HII"/>
    <property type="match status" value="2"/>
</dbReference>
<dbReference type="GO" id="GO:0046872">
    <property type="term" value="F:metal ion binding"/>
    <property type="evidence" value="ECO:0007669"/>
    <property type="project" value="UniProtKB-KW"/>
</dbReference>
<gene>
    <name evidence="16" type="ORF">JAV76_11105</name>
</gene>
<dbReference type="InterPro" id="IPR012337">
    <property type="entry name" value="RNaseH-like_sf"/>
</dbReference>
<feature type="region of interest" description="Disordered" evidence="14">
    <location>
        <begin position="1"/>
        <end position="22"/>
    </location>
</feature>
<comment type="similarity">
    <text evidence="5 13">Belongs to the RNase HII family.</text>
</comment>
<name>A0A934ID48_9MICO</name>
<evidence type="ECO:0000256" key="7">
    <source>
        <dbReference type="ARBA" id="ARBA00022722"/>
    </source>
</evidence>
<evidence type="ECO:0000313" key="16">
    <source>
        <dbReference type="EMBL" id="MBI9115560.1"/>
    </source>
</evidence>
<feature type="compositionally biased region" description="Low complexity" evidence="14">
    <location>
        <begin position="12"/>
        <end position="22"/>
    </location>
</feature>
<proteinExistence type="inferred from homology"/>
<dbReference type="GO" id="GO:0032299">
    <property type="term" value="C:ribonuclease H2 complex"/>
    <property type="evidence" value="ECO:0007669"/>
    <property type="project" value="TreeGrafter"/>
</dbReference>
<keyword evidence="10 12" id="KW-0378">Hydrolase</keyword>
<evidence type="ECO:0000256" key="9">
    <source>
        <dbReference type="ARBA" id="ARBA00022759"/>
    </source>
</evidence>
<keyword evidence="8 12" id="KW-0479">Metal-binding</keyword>
<feature type="domain" description="RNase H type-2" evidence="15">
    <location>
        <begin position="41"/>
        <end position="260"/>
    </location>
</feature>
<dbReference type="EMBL" id="JAEINH010000008">
    <property type="protein sequence ID" value="MBI9115560.1"/>
    <property type="molecule type" value="Genomic_DNA"/>
</dbReference>
<dbReference type="NCBIfam" id="NF000595">
    <property type="entry name" value="PRK00015.1-3"/>
    <property type="match status" value="1"/>
</dbReference>
<evidence type="ECO:0000256" key="4">
    <source>
        <dbReference type="ARBA" id="ARBA00004496"/>
    </source>
</evidence>
<dbReference type="PANTHER" id="PTHR10954">
    <property type="entry name" value="RIBONUCLEASE H2 SUBUNIT A"/>
    <property type="match status" value="1"/>
</dbReference>
<comment type="function">
    <text evidence="3 13">Endonuclease that specifically degrades the RNA of RNA-DNA hybrids.</text>
</comment>
<evidence type="ECO:0000256" key="6">
    <source>
        <dbReference type="ARBA" id="ARBA00022490"/>
    </source>
</evidence>
<dbReference type="GO" id="GO:0004523">
    <property type="term" value="F:RNA-DNA hybrid ribonuclease activity"/>
    <property type="evidence" value="ECO:0007669"/>
    <property type="project" value="UniProtKB-UniRule"/>
</dbReference>
<dbReference type="InterPro" id="IPR024567">
    <property type="entry name" value="RNase_HII/HIII_dom"/>
</dbReference>
<dbReference type="EC" id="3.1.26.4" evidence="13"/>
<dbReference type="InterPro" id="IPR036397">
    <property type="entry name" value="RNaseH_sf"/>
</dbReference>
<dbReference type="InterPro" id="IPR001352">
    <property type="entry name" value="RNase_HII/HIII"/>
</dbReference>
<dbReference type="Proteomes" id="UP000602087">
    <property type="component" value="Unassembled WGS sequence"/>
</dbReference>
<dbReference type="GO" id="GO:0003723">
    <property type="term" value="F:RNA binding"/>
    <property type="evidence" value="ECO:0007669"/>
    <property type="project" value="UniProtKB-UniRule"/>
</dbReference>
<dbReference type="CDD" id="cd07182">
    <property type="entry name" value="RNase_HII_bacteria_HII_like"/>
    <property type="match status" value="1"/>
</dbReference>
<feature type="binding site" evidence="12">
    <location>
        <position position="48"/>
    </location>
    <ligand>
        <name>a divalent metal cation</name>
        <dbReference type="ChEBI" id="CHEBI:60240"/>
    </ligand>
</feature>
<dbReference type="PROSITE" id="PS51975">
    <property type="entry name" value="RNASE_H_2"/>
    <property type="match status" value="1"/>
</dbReference>
<evidence type="ECO:0000256" key="3">
    <source>
        <dbReference type="ARBA" id="ARBA00004065"/>
    </source>
</evidence>
<evidence type="ECO:0000256" key="10">
    <source>
        <dbReference type="ARBA" id="ARBA00022801"/>
    </source>
</evidence>
<comment type="subcellular location">
    <subcellularLocation>
        <location evidence="4">Cytoplasm</location>
    </subcellularLocation>
</comment>
<dbReference type="GO" id="GO:0005737">
    <property type="term" value="C:cytoplasm"/>
    <property type="evidence" value="ECO:0007669"/>
    <property type="project" value="UniProtKB-SubCell"/>
</dbReference>
<reference evidence="16" key="1">
    <citation type="submission" date="2020-12" db="EMBL/GenBank/DDBJ databases">
        <title>Sanguibacter suaedae sp. nov., isolated from Suaeda aralocaspica.</title>
        <authorList>
            <person name="Ma Q."/>
        </authorList>
    </citation>
    <scope>NUCLEOTIDE SEQUENCE</scope>
    <source>
        <strain evidence="16">YZGR15</strain>
    </source>
</reference>
<dbReference type="PANTHER" id="PTHR10954:SF18">
    <property type="entry name" value="RIBONUCLEASE HII"/>
    <property type="match status" value="1"/>
</dbReference>
<evidence type="ECO:0000259" key="15">
    <source>
        <dbReference type="PROSITE" id="PS51975"/>
    </source>
</evidence>
<evidence type="ECO:0000256" key="13">
    <source>
        <dbReference type="RuleBase" id="RU003515"/>
    </source>
</evidence>
<comment type="catalytic activity">
    <reaction evidence="1 12 13">
        <text>Endonucleolytic cleavage to 5'-phosphomonoester.</text>
        <dbReference type="EC" id="3.1.26.4"/>
    </reaction>
</comment>
<keyword evidence="17" id="KW-1185">Reference proteome</keyword>
<evidence type="ECO:0000256" key="11">
    <source>
        <dbReference type="ARBA" id="ARBA00023211"/>
    </source>
</evidence>
<protein>
    <recommendedName>
        <fullName evidence="13">Ribonuclease</fullName>
        <ecNumber evidence="13">3.1.26.4</ecNumber>
    </recommendedName>
</protein>
<comment type="cofactor">
    <cofactor evidence="2">
        <name>Mg(2+)</name>
        <dbReference type="ChEBI" id="CHEBI:18420"/>
    </cofactor>
</comment>
<evidence type="ECO:0000256" key="8">
    <source>
        <dbReference type="ARBA" id="ARBA00022723"/>
    </source>
</evidence>
<evidence type="ECO:0000313" key="17">
    <source>
        <dbReference type="Proteomes" id="UP000602087"/>
    </source>
</evidence>
<dbReference type="SUPFAM" id="SSF53098">
    <property type="entry name" value="Ribonuclease H-like"/>
    <property type="match status" value="1"/>
</dbReference>
<feature type="binding site" evidence="12">
    <location>
        <position position="47"/>
    </location>
    <ligand>
        <name>a divalent metal cation</name>
        <dbReference type="ChEBI" id="CHEBI:60240"/>
    </ligand>
</feature>
<comment type="caution">
    <text evidence="16">The sequence shown here is derived from an EMBL/GenBank/DDBJ whole genome shotgun (WGS) entry which is preliminary data.</text>
</comment>
<keyword evidence="11" id="KW-0464">Manganese</keyword>
<dbReference type="Gene3D" id="3.30.420.10">
    <property type="entry name" value="Ribonuclease H-like superfamily/Ribonuclease H"/>
    <property type="match status" value="1"/>
</dbReference>
<organism evidence="16 17">
    <name type="scientific">Sanguibacter suaedae</name>
    <dbReference type="NCBI Taxonomy" id="2795737"/>
    <lineage>
        <taxon>Bacteria</taxon>
        <taxon>Bacillati</taxon>
        <taxon>Actinomycetota</taxon>
        <taxon>Actinomycetes</taxon>
        <taxon>Micrococcales</taxon>
        <taxon>Sanguibacteraceae</taxon>
        <taxon>Sanguibacter</taxon>
    </lineage>
</organism>
<dbReference type="GO" id="GO:0043137">
    <property type="term" value="P:DNA replication, removal of RNA primer"/>
    <property type="evidence" value="ECO:0007669"/>
    <property type="project" value="TreeGrafter"/>
</dbReference>
<evidence type="ECO:0000256" key="14">
    <source>
        <dbReference type="SAM" id="MobiDB-lite"/>
    </source>
</evidence>
<accession>A0A934ID48</accession>
<sequence>MAQEPGGDVRGRPGTVSRRVSVPPVFPDLTEERVLLQGGARFVAGVDEVGRGALAGPVSVGVCVVDASTGPPPVGLTDSKVLTARARTDLVPLVHGWAVAVAVGSASSEEIDAFGIVRALRLAGQRALVRVAHEVGPVGTVLLDGSHDWLTEPQPDLLDLLDAGPAAPAPVPEGYSAPAVRTRVKADLSCASVAAASVVAKCTRDAEMTDLARRHPEYGWVGNKGYGSPQHVAALRQHGPSRLHRLSWNLPGSDRAAVSVPDGP</sequence>
<dbReference type="AlphaFoldDB" id="A0A934ID48"/>
<comment type="cofactor">
    <cofactor evidence="12">
        <name>Mn(2+)</name>
        <dbReference type="ChEBI" id="CHEBI:29035"/>
    </cofactor>
    <cofactor evidence="12">
        <name>Mg(2+)</name>
        <dbReference type="ChEBI" id="CHEBI:18420"/>
    </cofactor>
    <text evidence="12">Manganese or magnesium. Binds 1 divalent metal ion per monomer in the absence of substrate. May bind a second metal ion after substrate binding.</text>
</comment>
<evidence type="ECO:0000256" key="2">
    <source>
        <dbReference type="ARBA" id="ARBA00001946"/>
    </source>
</evidence>
<keyword evidence="9 12" id="KW-0255">Endonuclease</keyword>
<dbReference type="InterPro" id="IPR022898">
    <property type="entry name" value="RNase_HII"/>
</dbReference>
<evidence type="ECO:0000256" key="5">
    <source>
        <dbReference type="ARBA" id="ARBA00007383"/>
    </source>
</evidence>